<evidence type="ECO:0000256" key="6">
    <source>
        <dbReference type="ARBA" id="ARBA00023136"/>
    </source>
</evidence>
<dbReference type="InterPro" id="IPR011527">
    <property type="entry name" value="ABC1_TM_dom"/>
</dbReference>
<dbReference type="RefSeq" id="WP_027829289.1">
    <property type="nucleotide sequence ID" value="NZ_AUEH01000050.1"/>
</dbReference>
<keyword evidence="5 7" id="KW-1133">Transmembrane helix</keyword>
<dbReference type="OrthoDB" id="1672195at2"/>
<dbReference type="PROSITE" id="PS00211">
    <property type="entry name" value="ABC_TRANSPORTER_1"/>
    <property type="match status" value="1"/>
</dbReference>
<dbReference type="Proteomes" id="UP000050949">
    <property type="component" value="Unassembled WGS sequence"/>
</dbReference>
<keyword evidence="4 10" id="KW-0067">ATP-binding</keyword>
<dbReference type="Pfam" id="PF00005">
    <property type="entry name" value="ABC_tran"/>
    <property type="match status" value="1"/>
</dbReference>
<dbReference type="CDD" id="cd03228">
    <property type="entry name" value="ABCC_MRP_Like"/>
    <property type="match status" value="1"/>
</dbReference>
<dbReference type="GO" id="GO:0034040">
    <property type="term" value="F:ATPase-coupled lipid transmembrane transporter activity"/>
    <property type="evidence" value="ECO:0007669"/>
    <property type="project" value="TreeGrafter"/>
</dbReference>
<feature type="transmembrane region" description="Helical" evidence="7">
    <location>
        <begin position="53"/>
        <end position="76"/>
    </location>
</feature>
<dbReference type="PANTHER" id="PTHR24221:SF654">
    <property type="entry name" value="ATP-BINDING CASSETTE SUB-FAMILY B MEMBER 6"/>
    <property type="match status" value="1"/>
</dbReference>
<dbReference type="InterPro" id="IPR003593">
    <property type="entry name" value="AAA+_ATPase"/>
</dbReference>
<protein>
    <submittedName>
        <fullName evidence="10">Abc transporter, atp-binding protein</fullName>
    </submittedName>
</protein>
<dbReference type="SUPFAM" id="SSF52540">
    <property type="entry name" value="P-loop containing nucleoside triphosphate hydrolases"/>
    <property type="match status" value="1"/>
</dbReference>
<dbReference type="Pfam" id="PF00664">
    <property type="entry name" value="ABC_membrane"/>
    <property type="match status" value="1"/>
</dbReference>
<comment type="subcellular location">
    <subcellularLocation>
        <location evidence="1">Cell membrane</location>
        <topology evidence="1">Multi-pass membrane protein</topology>
    </subcellularLocation>
</comment>
<feature type="transmembrane region" description="Helical" evidence="7">
    <location>
        <begin position="132"/>
        <end position="154"/>
    </location>
</feature>
<feature type="transmembrane region" description="Helical" evidence="7">
    <location>
        <begin position="235"/>
        <end position="257"/>
    </location>
</feature>
<dbReference type="InterPro" id="IPR003439">
    <property type="entry name" value="ABC_transporter-like_ATP-bd"/>
</dbReference>
<evidence type="ECO:0000256" key="3">
    <source>
        <dbReference type="ARBA" id="ARBA00022741"/>
    </source>
</evidence>
<reference evidence="10 11" key="1">
    <citation type="journal article" date="2015" name="Genome Announc.">
        <title>Expanding the biotechnology potential of lactobacilli through comparative genomics of 213 strains and associated genera.</title>
        <authorList>
            <person name="Sun Z."/>
            <person name="Harris H.M."/>
            <person name="McCann A."/>
            <person name="Guo C."/>
            <person name="Argimon S."/>
            <person name="Zhang W."/>
            <person name="Yang X."/>
            <person name="Jeffery I.B."/>
            <person name="Cooney J.C."/>
            <person name="Kagawa T.F."/>
            <person name="Liu W."/>
            <person name="Song Y."/>
            <person name="Salvetti E."/>
            <person name="Wrobel A."/>
            <person name="Rasinkangas P."/>
            <person name="Parkhill J."/>
            <person name="Rea M.C."/>
            <person name="O'Sullivan O."/>
            <person name="Ritari J."/>
            <person name="Douillard F.P."/>
            <person name="Paul Ross R."/>
            <person name="Yang R."/>
            <person name="Briner A.E."/>
            <person name="Felis G.E."/>
            <person name="de Vos W.M."/>
            <person name="Barrangou R."/>
            <person name="Klaenhammer T.R."/>
            <person name="Caufield P.W."/>
            <person name="Cui Y."/>
            <person name="Zhang H."/>
            <person name="O'Toole P.W."/>
        </authorList>
    </citation>
    <scope>NUCLEOTIDE SEQUENCE [LARGE SCALE GENOMIC DNA]</scope>
    <source>
        <strain evidence="10 11">DSM 16991</strain>
    </source>
</reference>
<dbReference type="InterPro" id="IPR039421">
    <property type="entry name" value="Type_1_exporter"/>
</dbReference>
<accession>A0A0R1XBV4</accession>
<dbReference type="GO" id="GO:0016887">
    <property type="term" value="F:ATP hydrolysis activity"/>
    <property type="evidence" value="ECO:0007669"/>
    <property type="project" value="InterPro"/>
</dbReference>
<feature type="domain" description="ABC transporter" evidence="8">
    <location>
        <begin position="323"/>
        <end position="532"/>
    </location>
</feature>
<dbReference type="GO" id="GO:0140359">
    <property type="term" value="F:ABC-type transporter activity"/>
    <property type="evidence" value="ECO:0007669"/>
    <property type="project" value="InterPro"/>
</dbReference>
<comment type="caution">
    <text evidence="10">The sequence shown here is derived from an EMBL/GenBank/DDBJ whole genome shotgun (WGS) entry which is preliminary data.</text>
</comment>
<evidence type="ECO:0000259" key="8">
    <source>
        <dbReference type="PROSITE" id="PS50893"/>
    </source>
</evidence>
<dbReference type="EMBL" id="AZFW01000104">
    <property type="protein sequence ID" value="KRM25595.1"/>
    <property type="molecule type" value="Genomic_DNA"/>
</dbReference>
<evidence type="ECO:0000256" key="5">
    <source>
        <dbReference type="ARBA" id="ARBA00022989"/>
    </source>
</evidence>
<dbReference type="Gene3D" id="3.40.50.300">
    <property type="entry name" value="P-loop containing nucleotide triphosphate hydrolases"/>
    <property type="match status" value="1"/>
</dbReference>
<dbReference type="SMART" id="SM00382">
    <property type="entry name" value="AAA"/>
    <property type="match status" value="1"/>
</dbReference>
<evidence type="ECO:0000259" key="9">
    <source>
        <dbReference type="PROSITE" id="PS50929"/>
    </source>
</evidence>
<dbReference type="InterPro" id="IPR027417">
    <property type="entry name" value="P-loop_NTPase"/>
</dbReference>
<feature type="domain" description="ABC transmembrane type-1" evidence="9">
    <location>
        <begin position="12"/>
        <end position="292"/>
    </location>
</feature>
<dbReference type="PANTHER" id="PTHR24221">
    <property type="entry name" value="ATP-BINDING CASSETTE SUB-FAMILY B"/>
    <property type="match status" value="1"/>
</dbReference>
<dbReference type="PROSITE" id="PS50929">
    <property type="entry name" value="ABC_TM1F"/>
    <property type="match status" value="1"/>
</dbReference>
<organism evidence="10 11">
    <name type="scientific">Schleiferilactobacillus harbinensis DSM 16991</name>
    <dbReference type="NCBI Taxonomy" id="1122147"/>
    <lineage>
        <taxon>Bacteria</taxon>
        <taxon>Bacillati</taxon>
        <taxon>Bacillota</taxon>
        <taxon>Bacilli</taxon>
        <taxon>Lactobacillales</taxon>
        <taxon>Lactobacillaceae</taxon>
        <taxon>Schleiferilactobacillus</taxon>
    </lineage>
</organism>
<dbReference type="PATRIC" id="fig|1122147.4.peg.713"/>
<dbReference type="InterPro" id="IPR017871">
    <property type="entry name" value="ABC_transporter-like_CS"/>
</dbReference>
<evidence type="ECO:0000256" key="1">
    <source>
        <dbReference type="ARBA" id="ARBA00004651"/>
    </source>
</evidence>
<dbReference type="eggNOG" id="COG1132">
    <property type="taxonomic scope" value="Bacteria"/>
</dbReference>
<dbReference type="GO" id="GO:0005524">
    <property type="term" value="F:ATP binding"/>
    <property type="evidence" value="ECO:0007669"/>
    <property type="project" value="UniProtKB-KW"/>
</dbReference>
<evidence type="ECO:0000256" key="4">
    <source>
        <dbReference type="ARBA" id="ARBA00022840"/>
    </source>
</evidence>
<dbReference type="PROSITE" id="PS50893">
    <property type="entry name" value="ABC_TRANSPORTER_2"/>
    <property type="match status" value="1"/>
</dbReference>
<keyword evidence="3" id="KW-0547">Nucleotide-binding</keyword>
<keyword evidence="2 7" id="KW-0812">Transmembrane</keyword>
<dbReference type="AlphaFoldDB" id="A0A0R1XBV4"/>
<name>A0A0R1XBV4_9LACO</name>
<proteinExistence type="predicted"/>
<evidence type="ECO:0000313" key="11">
    <source>
        <dbReference type="Proteomes" id="UP000050949"/>
    </source>
</evidence>
<dbReference type="SUPFAM" id="SSF90123">
    <property type="entry name" value="ABC transporter transmembrane region"/>
    <property type="match status" value="1"/>
</dbReference>
<sequence length="532" mass="58564">MIIWKYGKRNQLLLYVLACISGSIANVGLAWTVTRFMAAATHRSLSQFTHSAIIGLGIFILLGVFSWLIAILKAAITESTNVAIKSVMIKYMVDKQPLTRDSGQQISFMTNDLKMLETNGVTSELTIIEQGVTFLGAIVGSLYFDWVLTLAFLVGNMMPVLATTVMQKRVKGASKQWSKINASWTGQLKDFLSGLDTARAYQANDAVKQRTNSLAQSLEKSLFHLNFTIGTSQSLALLVALIFAMLLPFGIGVYRIILGWSSIAKFMGVMQLSNDISNPLLRSVNAYTQWGAAKPILAKITHAQQVDQQPASTGLPAPQDAPLTVHDAGVAFDHKLVFNHLNVTIQPGEKVLIMAPSGYGKSTFLRVLEGEIPLVHGSYQLGQTAATKIDKTALRKQFSLVKQDPFLFNDTLKYNITLGHHFALNQIQSAVKKAGLTDLVEDKGLDYQIVENGKNLSGGQIQRIEIARALLYNRPFLLADEATSALDDKLAAQVHQEFLHSSNTLIEVAHQVPEQLQRQYDRVVHLDQLSQA</sequence>
<keyword evidence="6 7" id="KW-0472">Membrane</keyword>
<gene>
    <name evidence="10" type="ORF">FC91_GL000692</name>
</gene>
<dbReference type="Gene3D" id="1.20.1560.10">
    <property type="entry name" value="ABC transporter type 1, transmembrane domain"/>
    <property type="match status" value="1"/>
</dbReference>
<evidence type="ECO:0000313" key="10">
    <source>
        <dbReference type="EMBL" id="KRM25595.1"/>
    </source>
</evidence>
<dbReference type="InterPro" id="IPR036640">
    <property type="entry name" value="ABC1_TM_sf"/>
</dbReference>
<dbReference type="GO" id="GO:0005886">
    <property type="term" value="C:plasma membrane"/>
    <property type="evidence" value="ECO:0007669"/>
    <property type="project" value="UniProtKB-SubCell"/>
</dbReference>
<feature type="transmembrane region" description="Helical" evidence="7">
    <location>
        <begin position="12"/>
        <end position="33"/>
    </location>
</feature>
<evidence type="ECO:0000256" key="2">
    <source>
        <dbReference type="ARBA" id="ARBA00022692"/>
    </source>
</evidence>
<evidence type="ECO:0000256" key="7">
    <source>
        <dbReference type="SAM" id="Phobius"/>
    </source>
</evidence>